<keyword evidence="2 6" id="KW-0812">Transmembrane</keyword>
<dbReference type="InterPro" id="IPR011527">
    <property type="entry name" value="ABC1_TM_dom"/>
</dbReference>
<evidence type="ECO:0000256" key="1">
    <source>
        <dbReference type="ARBA" id="ARBA00004141"/>
    </source>
</evidence>
<evidence type="ECO:0000259" key="7">
    <source>
        <dbReference type="PROSITE" id="PS50929"/>
    </source>
</evidence>
<reference evidence="9" key="1">
    <citation type="journal article" date="2011" name="Science">
        <title>The plant cell wall-decomposing machinery underlies the functional diversity of forest fungi.</title>
        <authorList>
            <person name="Eastwood D.C."/>
            <person name="Floudas D."/>
            <person name="Binder M."/>
            <person name="Majcherczyk A."/>
            <person name="Schneider P."/>
            <person name="Aerts A."/>
            <person name="Asiegbu F.O."/>
            <person name="Baker S.E."/>
            <person name="Barry K."/>
            <person name="Bendiksby M."/>
            <person name="Blumentritt M."/>
            <person name="Coutinho P.M."/>
            <person name="Cullen D."/>
            <person name="de Vries R.P."/>
            <person name="Gathman A."/>
            <person name="Goodell B."/>
            <person name="Henrissat B."/>
            <person name="Ihrmark K."/>
            <person name="Kauserud H."/>
            <person name="Kohler A."/>
            <person name="LaButti K."/>
            <person name="Lapidus A."/>
            <person name="Lavin J.L."/>
            <person name="Lee Y.-H."/>
            <person name="Lindquist E."/>
            <person name="Lilly W."/>
            <person name="Lucas S."/>
            <person name="Morin E."/>
            <person name="Murat C."/>
            <person name="Oguiza J.A."/>
            <person name="Park J."/>
            <person name="Pisabarro A.G."/>
            <person name="Riley R."/>
            <person name="Rosling A."/>
            <person name="Salamov A."/>
            <person name="Schmidt O."/>
            <person name="Schmutz J."/>
            <person name="Skrede I."/>
            <person name="Stenlid J."/>
            <person name="Wiebenga A."/>
            <person name="Xie X."/>
            <person name="Kuees U."/>
            <person name="Hibbett D.S."/>
            <person name="Hoffmeister D."/>
            <person name="Hoegberg N."/>
            <person name="Martin F."/>
            <person name="Grigoriev I.V."/>
            <person name="Watkinson S.C."/>
        </authorList>
    </citation>
    <scope>NUCLEOTIDE SEQUENCE [LARGE SCALE GENOMIC DNA]</scope>
    <source>
        <strain evidence="9">strain S7.3</strain>
    </source>
</reference>
<protein>
    <recommendedName>
        <fullName evidence="7">ABC transmembrane type-1 domain-containing protein</fullName>
    </recommendedName>
</protein>
<feature type="transmembrane region" description="Helical" evidence="6">
    <location>
        <begin position="85"/>
        <end position="111"/>
    </location>
</feature>
<dbReference type="GO" id="GO:0005524">
    <property type="term" value="F:ATP binding"/>
    <property type="evidence" value="ECO:0007669"/>
    <property type="project" value="InterPro"/>
</dbReference>
<feature type="transmembrane region" description="Helical" evidence="6">
    <location>
        <begin position="257"/>
        <end position="280"/>
    </location>
</feature>
<dbReference type="InParanoid" id="F8PSE8"/>
<dbReference type="AlphaFoldDB" id="F8PSE8"/>
<keyword evidence="4 6" id="KW-0472">Membrane</keyword>
<comment type="subcellular location">
    <subcellularLocation>
        <location evidence="1">Membrane</location>
        <topology evidence="1">Multi-pass membrane protein</topology>
    </subcellularLocation>
</comment>
<evidence type="ECO:0000256" key="2">
    <source>
        <dbReference type="ARBA" id="ARBA00022692"/>
    </source>
</evidence>
<evidence type="ECO:0000256" key="4">
    <source>
        <dbReference type="ARBA" id="ARBA00023136"/>
    </source>
</evidence>
<name>F8PSE8_SERL3</name>
<dbReference type="PROSITE" id="PS50929">
    <property type="entry name" value="ABC_TM1F"/>
    <property type="match status" value="1"/>
</dbReference>
<feature type="compositionally biased region" description="Polar residues" evidence="5">
    <location>
        <begin position="1"/>
        <end position="17"/>
    </location>
</feature>
<proteinExistence type="predicted"/>
<evidence type="ECO:0000313" key="9">
    <source>
        <dbReference type="Proteomes" id="UP000008063"/>
    </source>
</evidence>
<dbReference type="SUPFAM" id="SSF52540">
    <property type="entry name" value="P-loop containing nucleoside triphosphate hydrolases"/>
    <property type="match status" value="1"/>
</dbReference>
<dbReference type="SUPFAM" id="SSF90123">
    <property type="entry name" value="ABC transporter transmembrane region"/>
    <property type="match status" value="1"/>
</dbReference>
<dbReference type="Proteomes" id="UP000008063">
    <property type="component" value="Unassembled WGS sequence"/>
</dbReference>
<dbReference type="InterPro" id="IPR003439">
    <property type="entry name" value="ABC_transporter-like_ATP-bd"/>
</dbReference>
<sequence>MRETTLTSNSRSSTPFETASRAEERFPSAYELLQTPRSSMSDIKGSMSSPTSSMHDIPLPTTNTPPVPSVKLLFSFLTPRRKLTLLTPAAISSVIAGGIAPFMTYVIGQSFNAFAAFPLTPNPSQAAKNSLLRGVGLAALELVALGVGALLMSSITSSLWIWTGEHNVVELRRRVYDAVTRKDMVWFDLRMGADGAAGDVQDTSFGDAPIGAGGLMAKFARETDDVRAASSLAAGQMLQYLTTTITCLILAFTRSPLLTIVILSAVPALIIIQGFSQALAGPRLASERTLTAGAATLVERAVTAISTVKAFNAVSHESKVLSRVFQRVSSVACGLVGIWGATTALSQFTTMAMFVQGFWFGAHLVRQGKNSPGDVMSVFWACLIATSNLQMTIPLLMVLAKGKAAAAELVGVVESEVHLPLQQPSTPSSMLTLAPVPKRKSKSRNTQQLRKIYPRTFTGELALTSLTFAYPARPSAPVLRNVSMYLPAHETTFIVGPSGSGKSTLGAILMGAYSSRDGEVLLDEQDVRYLDDAFLRRHIAGVSQGAAACPVFAGSLHDNIALGAVGAGRNAVDVRREEVEEACRVAMLESWVGGLEAGYETLLSGGGGEGIQLSGGQRQRLAIARARVRDPDVLILGKYLIIHFLHCH</sequence>
<accession>F8PSE8</accession>
<dbReference type="EMBL" id="GL945478">
    <property type="protein sequence ID" value="EGO01278.1"/>
    <property type="molecule type" value="Genomic_DNA"/>
</dbReference>
<feature type="domain" description="ABC transmembrane type-1" evidence="7">
    <location>
        <begin position="89"/>
        <end position="401"/>
    </location>
</feature>
<dbReference type="InterPro" id="IPR039421">
    <property type="entry name" value="Type_1_exporter"/>
</dbReference>
<dbReference type="HOGENOM" id="CLU_011716_0_0_1"/>
<dbReference type="GO" id="GO:0016887">
    <property type="term" value="F:ATP hydrolysis activity"/>
    <property type="evidence" value="ECO:0007669"/>
    <property type="project" value="InterPro"/>
</dbReference>
<gene>
    <name evidence="8" type="ORF">SERLA73DRAFT_50377</name>
</gene>
<dbReference type="GO" id="GO:0015421">
    <property type="term" value="F:ABC-type oligopeptide transporter activity"/>
    <property type="evidence" value="ECO:0007669"/>
    <property type="project" value="TreeGrafter"/>
</dbReference>
<evidence type="ECO:0000256" key="5">
    <source>
        <dbReference type="SAM" id="MobiDB-lite"/>
    </source>
</evidence>
<dbReference type="Gene3D" id="3.40.50.300">
    <property type="entry name" value="P-loop containing nucleotide triphosphate hydrolases"/>
    <property type="match status" value="1"/>
</dbReference>
<dbReference type="CDD" id="cd18577">
    <property type="entry name" value="ABC_6TM_Pgp_ABCB1_D1_like"/>
    <property type="match status" value="1"/>
</dbReference>
<dbReference type="PANTHER" id="PTHR43394">
    <property type="entry name" value="ATP-DEPENDENT PERMEASE MDL1, MITOCHONDRIAL"/>
    <property type="match status" value="1"/>
</dbReference>
<dbReference type="OMA" id="AFNAVSH"/>
<dbReference type="InterPro" id="IPR036640">
    <property type="entry name" value="ABC1_TM_sf"/>
</dbReference>
<evidence type="ECO:0000313" key="8">
    <source>
        <dbReference type="EMBL" id="EGO01278.1"/>
    </source>
</evidence>
<dbReference type="PANTHER" id="PTHR43394:SF15">
    <property type="entry name" value="ALPHA-FACTOR-TRANSPORTING ATPASE"/>
    <property type="match status" value="1"/>
</dbReference>
<dbReference type="GO" id="GO:0090374">
    <property type="term" value="P:oligopeptide export from mitochondrion"/>
    <property type="evidence" value="ECO:0007669"/>
    <property type="project" value="TreeGrafter"/>
</dbReference>
<keyword evidence="9" id="KW-1185">Reference proteome</keyword>
<feature type="transmembrane region" description="Helical" evidence="6">
    <location>
        <begin position="378"/>
        <end position="399"/>
    </location>
</feature>
<dbReference type="STRING" id="936435.F8PSE8"/>
<dbReference type="Gene3D" id="1.20.1560.10">
    <property type="entry name" value="ABC transporter type 1, transmembrane domain"/>
    <property type="match status" value="1"/>
</dbReference>
<evidence type="ECO:0000256" key="3">
    <source>
        <dbReference type="ARBA" id="ARBA00022989"/>
    </source>
</evidence>
<evidence type="ECO:0000256" key="6">
    <source>
        <dbReference type="SAM" id="Phobius"/>
    </source>
</evidence>
<dbReference type="Pfam" id="PF00005">
    <property type="entry name" value="ABC_tran"/>
    <property type="match status" value="1"/>
</dbReference>
<feature type="transmembrane region" description="Helical" evidence="6">
    <location>
        <begin position="331"/>
        <end position="358"/>
    </location>
</feature>
<keyword evidence="3 6" id="KW-1133">Transmembrane helix</keyword>
<dbReference type="InterPro" id="IPR027417">
    <property type="entry name" value="P-loop_NTPase"/>
</dbReference>
<feature type="region of interest" description="Disordered" evidence="5">
    <location>
        <begin position="1"/>
        <end position="28"/>
    </location>
</feature>
<dbReference type="GO" id="GO:0005743">
    <property type="term" value="C:mitochondrial inner membrane"/>
    <property type="evidence" value="ECO:0007669"/>
    <property type="project" value="TreeGrafter"/>
</dbReference>
<organism evidence="9">
    <name type="scientific">Serpula lacrymans var. lacrymans (strain S7.3)</name>
    <name type="common">Dry rot fungus</name>
    <dbReference type="NCBI Taxonomy" id="936435"/>
    <lineage>
        <taxon>Eukaryota</taxon>
        <taxon>Fungi</taxon>
        <taxon>Dikarya</taxon>
        <taxon>Basidiomycota</taxon>
        <taxon>Agaricomycotina</taxon>
        <taxon>Agaricomycetes</taxon>
        <taxon>Agaricomycetidae</taxon>
        <taxon>Boletales</taxon>
        <taxon>Coniophorineae</taxon>
        <taxon>Serpulaceae</taxon>
        <taxon>Serpula</taxon>
    </lineage>
</organism>
<dbReference type="Pfam" id="PF00664">
    <property type="entry name" value="ABC_membrane"/>
    <property type="match status" value="2"/>
</dbReference>